<evidence type="ECO:0000256" key="5">
    <source>
        <dbReference type="ARBA" id="ARBA00022989"/>
    </source>
</evidence>
<proteinExistence type="inferred from homology"/>
<evidence type="ECO:0000259" key="9">
    <source>
        <dbReference type="PROSITE" id="PS50928"/>
    </source>
</evidence>
<evidence type="ECO:0000256" key="4">
    <source>
        <dbReference type="ARBA" id="ARBA00022692"/>
    </source>
</evidence>
<accession>A0ABT9Y9J3</accession>
<keyword evidence="3" id="KW-1003">Cell membrane</keyword>
<evidence type="ECO:0000256" key="3">
    <source>
        <dbReference type="ARBA" id="ARBA00022475"/>
    </source>
</evidence>
<comment type="similarity">
    <text evidence="7">Belongs to the binding-protein-dependent transport system permease family.</text>
</comment>
<protein>
    <submittedName>
        <fullName evidence="10">NitT/TauT family transport system permease protein</fullName>
    </submittedName>
</protein>
<reference evidence="10 11" key="1">
    <citation type="submission" date="2023-07" db="EMBL/GenBank/DDBJ databases">
        <title>Genomic Encyclopedia of Type Strains, Phase IV (KMG-IV): sequencing the most valuable type-strain genomes for metagenomic binning, comparative biology and taxonomic classification.</title>
        <authorList>
            <person name="Goeker M."/>
        </authorList>
    </citation>
    <scope>NUCLEOTIDE SEQUENCE [LARGE SCALE GENOMIC DNA]</scope>
    <source>
        <strain evidence="10 11">DSM 16980</strain>
    </source>
</reference>
<gene>
    <name evidence="10" type="ORF">J2S01_002243</name>
</gene>
<dbReference type="EMBL" id="JAUSUE010000017">
    <property type="protein sequence ID" value="MDQ0204515.1"/>
    <property type="molecule type" value="Genomic_DNA"/>
</dbReference>
<evidence type="ECO:0000313" key="11">
    <source>
        <dbReference type="Proteomes" id="UP001239167"/>
    </source>
</evidence>
<dbReference type="PANTHER" id="PTHR30151">
    <property type="entry name" value="ALKANE SULFONATE ABC TRANSPORTER-RELATED, MEMBRANE SUBUNIT"/>
    <property type="match status" value="1"/>
</dbReference>
<feature type="transmembrane region" description="Helical" evidence="7">
    <location>
        <begin position="170"/>
        <end position="189"/>
    </location>
</feature>
<comment type="caution">
    <text evidence="10">The sequence shown here is derived from an EMBL/GenBank/DDBJ whole genome shotgun (WGS) entry which is preliminary data.</text>
</comment>
<sequence>MKQQNKIKLENIAARSSGILLFFLLWELSARFHLIDTQFLPPISVILNELIHLLISGELLHNLLISLWRIICSLLLAAIIGIPLGILLQGWFPRLARDMDSFFRLLSHVNPFSLSPLFLVLFGVGEIQKLAVISIVALWPILFHTITGVRSIEPAIIKTARSMKTPASVMSVKILLPAALPTIMTGLRISTQLSVFMLTGVEMLDARTGLGALVHGSAMSFDIPRLYAGGVLIILLGIALIQLLALLEKQTQLRYEQINQYSDAASVKNGLHGYYIPLIAGALCSIIIFGGQLVRQTAVMPEMDHNMVHGSGTSHHMNADNSAHGSMDHHHMDMEQNDASYDVMLHPPDGGPWPPSSAHKHMDKADQGADMTQKDASGSQSDGTVHMDTADNTTDDGMQHHAMHMNNSQQTNADNNNQGSSTDHHQQHHMDE</sequence>
<keyword evidence="4 7" id="KW-0812">Transmembrane</keyword>
<name>A0ABT9Y9J3_9FIRM</name>
<evidence type="ECO:0000256" key="8">
    <source>
        <dbReference type="SAM" id="MobiDB-lite"/>
    </source>
</evidence>
<dbReference type="Proteomes" id="UP001239167">
    <property type="component" value="Unassembled WGS sequence"/>
</dbReference>
<evidence type="ECO:0000256" key="7">
    <source>
        <dbReference type="RuleBase" id="RU363032"/>
    </source>
</evidence>
<keyword evidence="2 7" id="KW-0813">Transport</keyword>
<dbReference type="Gene3D" id="1.10.3720.10">
    <property type="entry name" value="MetI-like"/>
    <property type="match status" value="1"/>
</dbReference>
<organism evidence="10 11">
    <name type="scientific">Pectinatus haikarae</name>
    <dbReference type="NCBI Taxonomy" id="349096"/>
    <lineage>
        <taxon>Bacteria</taxon>
        <taxon>Bacillati</taxon>
        <taxon>Bacillota</taxon>
        <taxon>Negativicutes</taxon>
        <taxon>Selenomonadales</taxon>
        <taxon>Selenomonadaceae</taxon>
        <taxon>Pectinatus</taxon>
    </lineage>
</organism>
<dbReference type="InterPro" id="IPR035906">
    <property type="entry name" value="MetI-like_sf"/>
</dbReference>
<feature type="compositionally biased region" description="Polar residues" evidence="8">
    <location>
        <begin position="374"/>
        <end position="383"/>
    </location>
</feature>
<keyword evidence="11" id="KW-1185">Reference proteome</keyword>
<feature type="compositionally biased region" description="Basic and acidic residues" evidence="8">
    <location>
        <begin position="422"/>
        <end position="432"/>
    </location>
</feature>
<comment type="subcellular location">
    <subcellularLocation>
        <location evidence="1 7">Cell membrane</location>
        <topology evidence="1 7">Multi-pass membrane protein</topology>
    </subcellularLocation>
</comment>
<keyword evidence="6 7" id="KW-0472">Membrane</keyword>
<dbReference type="SUPFAM" id="SSF161098">
    <property type="entry name" value="MetI-like"/>
    <property type="match status" value="1"/>
</dbReference>
<feature type="transmembrane region" description="Helical" evidence="7">
    <location>
        <begin position="12"/>
        <end position="32"/>
    </location>
</feature>
<dbReference type="InterPro" id="IPR000515">
    <property type="entry name" value="MetI-like"/>
</dbReference>
<dbReference type="Pfam" id="PF00528">
    <property type="entry name" value="BPD_transp_1"/>
    <property type="match status" value="1"/>
</dbReference>
<dbReference type="RefSeq" id="WP_307224827.1">
    <property type="nucleotide sequence ID" value="NZ_CP116940.1"/>
</dbReference>
<feature type="transmembrane region" description="Helical" evidence="7">
    <location>
        <begin position="67"/>
        <end position="90"/>
    </location>
</feature>
<feature type="transmembrane region" description="Helical" evidence="7">
    <location>
        <begin position="226"/>
        <end position="247"/>
    </location>
</feature>
<feature type="region of interest" description="Disordered" evidence="8">
    <location>
        <begin position="344"/>
        <end position="432"/>
    </location>
</feature>
<dbReference type="PROSITE" id="PS50928">
    <property type="entry name" value="ABC_TM1"/>
    <property type="match status" value="1"/>
</dbReference>
<feature type="region of interest" description="Disordered" evidence="8">
    <location>
        <begin position="311"/>
        <end position="330"/>
    </location>
</feature>
<feature type="transmembrane region" description="Helical" evidence="7">
    <location>
        <begin position="274"/>
        <end position="294"/>
    </location>
</feature>
<dbReference type="CDD" id="cd06261">
    <property type="entry name" value="TM_PBP2"/>
    <property type="match status" value="1"/>
</dbReference>
<evidence type="ECO:0000256" key="2">
    <source>
        <dbReference type="ARBA" id="ARBA00022448"/>
    </source>
</evidence>
<feature type="transmembrane region" description="Helical" evidence="7">
    <location>
        <begin position="102"/>
        <end position="124"/>
    </location>
</feature>
<keyword evidence="5 7" id="KW-1133">Transmembrane helix</keyword>
<evidence type="ECO:0000313" key="10">
    <source>
        <dbReference type="EMBL" id="MDQ0204515.1"/>
    </source>
</evidence>
<feature type="compositionally biased region" description="Low complexity" evidence="8">
    <location>
        <begin position="406"/>
        <end position="418"/>
    </location>
</feature>
<feature type="compositionally biased region" description="Polar residues" evidence="8">
    <location>
        <begin position="311"/>
        <end position="324"/>
    </location>
</feature>
<dbReference type="PANTHER" id="PTHR30151:SF0">
    <property type="entry name" value="ABC TRANSPORTER PERMEASE PROTEIN MJ0413-RELATED"/>
    <property type="match status" value="1"/>
</dbReference>
<evidence type="ECO:0000256" key="1">
    <source>
        <dbReference type="ARBA" id="ARBA00004651"/>
    </source>
</evidence>
<evidence type="ECO:0000256" key="6">
    <source>
        <dbReference type="ARBA" id="ARBA00023136"/>
    </source>
</evidence>
<feature type="domain" description="ABC transmembrane type-1" evidence="9">
    <location>
        <begin position="63"/>
        <end position="244"/>
    </location>
</feature>
<feature type="transmembrane region" description="Helical" evidence="7">
    <location>
        <begin position="130"/>
        <end position="149"/>
    </location>
</feature>